<comment type="caution">
    <text evidence="8">The sequence shown here is derived from an EMBL/GenBank/DDBJ whole genome shotgun (WGS) entry which is preliminary data.</text>
</comment>
<keyword evidence="3" id="KW-0418">Kinase</keyword>
<dbReference type="GO" id="GO:0004672">
    <property type="term" value="F:protein kinase activity"/>
    <property type="evidence" value="ECO:0007669"/>
    <property type="project" value="InterPro"/>
</dbReference>
<dbReference type="PROSITE" id="PS50011">
    <property type="entry name" value="PROTEIN_KINASE_DOM"/>
    <property type="match status" value="1"/>
</dbReference>
<dbReference type="CDD" id="cd06606">
    <property type="entry name" value="STKc_MAPKKK"/>
    <property type="match status" value="1"/>
</dbReference>
<proteinExistence type="predicted"/>
<accession>A0A8T0SKS2</accession>
<dbReference type="FunFam" id="1.10.510.10:FF:000466">
    <property type="entry name" value="MAP kinase kinase kinase18"/>
    <property type="match status" value="1"/>
</dbReference>
<dbReference type="SMART" id="SM00220">
    <property type="entry name" value="S_TKc"/>
    <property type="match status" value="1"/>
</dbReference>
<keyword evidence="1" id="KW-0808">Transferase</keyword>
<evidence type="ECO:0000256" key="3">
    <source>
        <dbReference type="ARBA" id="ARBA00022777"/>
    </source>
</evidence>
<dbReference type="PANTHER" id="PTHR48011:SF89">
    <property type="entry name" value="MITOGEN-ACTIVATED PROTEIN KINASE KINASE KINASE YODA"/>
    <property type="match status" value="1"/>
</dbReference>
<evidence type="ECO:0000313" key="8">
    <source>
        <dbReference type="EMBL" id="KAG2600062.1"/>
    </source>
</evidence>
<feature type="region of interest" description="Disordered" evidence="6">
    <location>
        <begin position="506"/>
        <end position="526"/>
    </location>
</feature>
<dbReference type="Gene3D" id="1.10.510.10">
    <property type="entry name" value="Transferase(Phosphotransferase) domain 1"/>
    <property type="match status" value="1"/>
</dbReference>
<keyword evidence="4 5" id="KW-0067">ATP-binding</keyword>
<dbReference type="Pfam" id="PF00069">
    <property type="entry name" value="Pkinase"/>
    <property type="match status" value="1"/>
</dbReference>
<name>A0A8T0SKS2_PANVG</name>
<evidence type="ECO:0000256" key="1">
    <source>
        <dbReference type="ARBA" id="ARBA00022679"/>
    </source>
</evidence>
<evidence type="ECO:0000313" key="9">
    <source>
        <dbReference type="Proteomes" id="UP000823388"/>
    </source>
</evidence>
<feature type="binding site" evidence="5">
    <location>
        <position position="39"/>
    </location>
    <ligand>
        <name>ATP</name>
        <dbReference type="ChEBI" id="CHEBI:30616"/>
    </ligand>
</feature>
<dbReference type="Proteomes" id="UP000823388">
    <property type="component" value="Chromosome 5K"/>
</dbReference>
<feature type="domain" description="Protein kinase" evidence="7">
    <location>
        <begin position="9"/>
        <end position="263"/>
    </location>
</feature>
<dbReference type="GO" id="GO:0007165">
    <property type="term" value="P:signal transduction"/>
    <property type="evidence" value="ECO:0007669"/>
    <property type="project" value="TreeGrafter"/>
</dbReference>
<evidence type="ECO:0000256" key="6">
    <source>
        <dbReference type="SAM" id="MobiDB-lite"/>
    </source>
</evidence>
<dbReference type="InterPro" id="IPR000719">
    <property type="entry name" value="Prot_kinase_dom"/>
</dbReference>
<dbReference type="InterPro" id="IPR008271">
    <property type="entry name" value="Ser/Thr_kinase_AS"/>
</dbReference>
<evidence type="ECO:0000259" key="7">
    <source>
        <dbReference type="PROSITE" id="PS50011"/>
    </source>
</evidence>
<dbReference type="InterPro" id="IPR017441">
    <property type="entry name" value="Protein_kinase_ATP_BS"/>
</dbReference>
<dbReference type="InterPro" id="IPR052751">
    <property type="entry name" value="Plant_MAPKKK"/>
</dbReference>
<evidence type="ECO:0000256" key="5">
    <source>
        <dbReference type="PROSITE-ProRule" id="PRU10141"/>
    </source>
</evidence>
<dbReference type="PROSITE" id="PS00107">
    <property type="entry name" value="PROTEIN_KINASE_ATP"/>
    <property type="match status" value="1"/>
</dbReference>
<dbReference type="PROSITE" id="PS00108">
    <property type="entry name" value="PROTEIN_KINASE_ST"/>
    <property type="match status" value="1"/>
</dbReference>
<dbReference type="GO" id="GO:0005524">
    <property type="term" value="F:ATP binding"/>
    <property type="evidence" value="ECO:0007669"/>
    <property type="project" value="UniProtKB-UniRule"/>
</dbReference>
<evidence type="ECO:0000256" key="2">
    <source>
        <dbReference type="ARBA" id="ARBA00022741"/>
    </source>
</evidence>
<dbReference type="EMBL" id="CM029045">
    <property type="protein sequence ID" value="KAG2600062.1"/>
    <property type="molecule type" value="Genomic_DNA"/>
</dbReference>
<reference evidence="8 9" key="1">
    <citation type="submission" date="2020-05" db="EMBL/GenBank/DDBJ databases">
        <title>WGS assembly of Panicum virgatum.</title>
        <authorList>
            <person name="Lovell J.T."/>
            <person name="Jenkins J."/>
            <person name="Shu S."/>
            <person name="Juenger T.E."/>
            <person name="Schmutz J."/>
        </authorList>
    </citation>
    <scope>NUCLEOTIDE SEQUENCE [LARGE SCALE GENOMIC DNA]</scope>
    <source>
        <strain evidence="9">cv. AP13</strain>
    </source>
</reference>
<sequence length="526" mass="55536">MDPSAARQLRRVRTLGRGASGAVVWLASDDASGQLLAVKSAAAAGGAAAQLRREEQVLEGLCSPHVVACLGSRAAAGGEHHLFLEFAPGGSLADEAARSGGRLEEPAIRAYARDMARGLAYLHGRSLVHGDVKTRNVVIGGDGRARLTDFGCARPVQPSPSPSRPIGGTPAFMAPEVARGEEQGPPADVWAVACTVVEMATGRAPWSDEDDVFAAVHRIGYTDAVPELPAWLSAQAKDFLRMCLARQPRSRPTAVQLLEHPFLASACCDAKPAKHDWPSPNSTLNAAFWESDEDEEEEASERAVERISSLASPWSGFSDWDSDEGWTEVLSECSKVSEAPAATVTTGAGFALRNEALDAAVVDLHDVVVVEEGAIRFPTCNVEARDDSSKCQRHSRVSAGGNVGNFCEFSRCQSHSRVSVGSNVGVADGLVKCQIHPRMSVGSNVGIADDVVKWQRHLRPNRTPAHMDGERSGELIPINAGIFRQGPGGSAQLDTCAPVSETAVCSRRAPSPSPCPHGSPSSSVAP</sequence>
<evidence type="ECO:0000256" key="4">
    <source>
        <dbReference type="ARBA" id="ARBA00022840"/>
    </source>
</evidence>
<organism evidence="8 9">
    <name type="scientific">Panicum virgatum</name>
    <name type="common">Blackwell switchgrass</name>
    <dbReference type="NCBI Taxonomy" id="38727"/>
    <lineage>
        <taxon>Eukaryota</taxon>
        <taxon>Viridiplantae</taxon>
        <taxon>Streptophyta</taxon>
        <taxon>Embryophyta</taxon>
        <taxon>Tracheophyta</taxon>
        <taxon>Spermatophyta</taxon>
        <taxon>Magnoliopsida</taxon>
        <taxon>Liliopsida</taxon>
        <taxon>Poales</taxon>
        <taxon>Poaceae</taxon>
        <taxon>PACMAD clade</taxon>
        <taxon>Panicoideae</taxon>
        <taxon>Panicodae</taxon>
        <taxon>Paniceae</taxon>
        <taxon>Panicinae</taxon>
        <taxon>Panicum</taxon>
        <taxon>Panicum sect. Hiantes</taxon>
    </lineage>
</organism>
<gene>
    <name evidence="8" type="ORF">PVAP13_5KG480900</name>
</gene>
<keyword evidence="2 5" id="KW-0547">Nucleotide-binding</keyword>
<dbReference type="SUPFAM" id="SSF56112">
    <property type="entry name" value="Protein kinase-like (PK-like)"/>
    <property type="match status" value="1"/>
</dbReference>
<dbReference type="PANTHER" id="PTHR48011">
    <property type="entry name" value="CCR4-NOT TRANSCRIPTIONAL COMPLEX SUBUNIT CAF120-RELATED"/>
    <property type="match status" value="1"/>
</dbReference>
<protein>
    <recommendedName>
        <fullName evidence="7">Protein kinase domain-containing protein</fullName>
    </recommendedName>
</protein>
<dbReference type="AlphaFoldDB" id="A0A8T0SKS2"/>
<keyword evidence="9" id="KW-1185">Reference proteome</keyword>
<dbReference type="InterPro" id="IPR011009">
    <property type="entry name" value="Kinase-like_dom_sf"/>
</dbReference>